<dbReference type="PANTHER" id="PTHR43124:SF6">
    <property type="entry name" value="TRANSPORTER ARAJ-RELATED"/>
    <property type="match status" value="1"/>
</dbReference>
<feature type="domain" description="Major facilitator superfamily (MFS) profile" evidence="7">
    <location>
        <begin position="4"/>
        <end position="379"/>
    </location>
</feature>
<keyword evidence="2" id="KW-1003">Cell membrane</keyword>
<feature type="transmembrane region" description="Helical" evidence="6">
    <location>
        <begin position="94"/>
        <end position="116"/>
    </location>
</feature>
<dbReference type="SUPFAM" id="SSF103473">
    <property type="entry name" value="MFS general substrate transporter"/>
    <property type="match status" value="1"/>
</dbReference>
<feature type="transmembrane region" description="Helical" evidence="6">
    <location>
        <begin position="293"/>
        <end position="314"/>
    </location>
</feature>
<dbReference type="InterPro" id="IPR050189">
    <property type="entry name" value="MFS_Efflux_Transporters"/>
</dbReference>
<reference evidence="8 9" key="1">
    <citation type="journal article" date="2021" name="Sci. Rep.">
        <title>The distribution of antibiotic resistance genes in chicken gut microbiota commensals.</title>
        <authorList>
            <person name="Juricova H."/>
            <person name="Matiasovicova J."/>
            <person name="Kubasova T."/>
            <person name="Cejkova D."/>
            <person name="Rychlik I."/>
        </authorList>
    </citation>
    <scope>NUCLEOTIDE SEQUENCE [LARGE SCALE GENOMIC DNA]</scope>
    <source>
        <strain evidence="8 9">An819</strain>
    </source>
</reference>
<dbReference type="InterPro" id="IPR011701">
    <property type="entry name" value="MFS"/>
</dbReference>
<feature type="transmembrane region" description="Helical" evidence="6">
    <location>
        <begin position="353"/>
        <end position="375"/>
    </location>
</feature>
<dbReference type="PROSITE" id="PS50850">
    <property type="entry name" value="MFS"/>
    <property type="match status" value="1"/>
</dbReference>
<dbReference type="EMBL" id="JACJJL010000008">
    <property type="protein sequence ID" value="MBM6661323.1"/>
    <property type="molecule type" value="Genomic_DNA"/>
</dbReference>
<dbReference type="CDD" id="cd17324">
    <property type="entry name" value="MFS_NepI_like"/>
    <property type="match status" value="1"/>
</dbReference>
<feature type="transmembrane region" description="Helical" evidence="6">
    <location>
        <begin position="326"/>
        <end position="347"/>
    </location>
</feature>
<dbReference type="GO" id="GO:0022857">
    <property type="term" value="F:transmembrane transporter activity"/>
    <property type="evidence" value="ECO:0007669"/>
    <property type="project" value="InterPro"/>
</dbReference>
<organism evidence="8 9">
    <name type="scientific">Marseilla massiliensis</name>
    <dbReference type="NCBI Taxonomy" id="1841864"/>
    <lineage>
        <taxon>Bacteria</taxon>
        <taxon>Pseudomonadati</taxon>
        <taxon>Bacteroidota</taxon>
        <taxon>Bacteroidia</taxon>
        <taxon>Bacteroidales</taxon>
        <taxon>Prevotellaceae</taxon>
        <taxon>Marseilla</taxon>
    </lineage>
</organism>
<feature type="transmembrane region" description="Helical" evidence="6">
    <location>
        <begin position="199"/>
        <end position="220"/>
    </location>
</feature>
<accession>A0A938WNM9</accession>
<comment type="caution">
    <text evidence="8">The sequence shown here is derived from an EMBL/GenBank/DDBJ whole genome shotgun (WGS) entry which is preliminary data.</text>
</comment>
<evidence type="ECO:0000256" key="4">
    <source>
        <dbReference type="ARBA" id="ARBA00022989"/>
    </source>
</evidence>
<dbReference type="Gene3D" id="1.20.1250.20">
    <property type="entry name" value="MFS general substrate transporter like domains"/>
    <property type="match status" value="2"/>
</dbReference>
<evidence type="ECO:0000313" key="9">
    <source>
        <dbReference type="Proteomes" id="UP000764045"/>
    </source>
</evidence>
<comment type="subcellular location">
    <subcellularLocation>
        <location evidence="1">Cell membrane</location>
        <topology evidence="1">Multi-pass membrane protein</topology>
    </subcellularLocation>
</comment>
<feature type="transmembrane region" description="Helical" evidence="6">
    <location>
        <begin position="155"/>
        <end position="174"/>
    </location>
</feature>
<sequence length="393" mass="41248">MKKGLIALAFGTLALGMMEFVMMGILPDIARGLGITIIQAGHLISAYAIGVCCGAPLLTVAHKYSPKRILLVLAAMMLLGAVLCAVSPTYGMMLAARFIAGLPHGAYFGVASIAAIRLADERHKTGAVSIMVAGMTIANLFGVPLSTALSGNISWRVPFVLVALLSLLVLYYIWKWVPHIDPLPDNGYKGQFRFLRSSAPWLILAATMLGNGGIFCWYSYVTPLMTTEGGFPPETMSLLMVAAGFGMVVGNLTSGRLSDRYSPGRVAACTQAVVVAALLLIFALAQYGWLTAGLMVVCTAGLFAVSSPLQFLILKHAPGGEMLGGAAIQVAFNLGNALGAFCGGLPMDHGLPYRYAALVGAPVVLLGYISMAIFIHRHENRPQAAAASASQGA</sequence>
<dbReference type="RefSeq" id="WP_205108916.1">
    <property type="nucleotide sequence ID" value="NZ_JACJJL010000008.1"/>
</dbReference>
<dbReference type="InterPro" id="IPR036259">
    <property type="entry name" value="MFS_trans_sf"/>
</dbReference>
<dbReference type="AlphaFoldDB" id="A0A938WNM9"/>
<feature type="transmembrane region" description="Helical" evidence="6">
    <location>
        <begin position="44"/>
        <end position="62"/>
    </location>
</feature>
<keyword evidence="4 6" id="KW-1133">Transmembrane helix</keyword>
<proteinExistence type="predicted"/>
<evidence type="ECO:0000256" key="5">
    <source>
        <dbReference type="ARBA" id="ARBA00023136"/>
    </source>
</evidence>
<dbReference type="InterPro" id="IPR020846">
    <property type="entry name" value="MFS_dom"/>
</dbReference>
<dbReference type="Proteomes" id="UP000764045">
    <property type="component" value="Unassembled WGS sequence"/>
</dbReference>
<evidence type="ECO:0000256" key="3">
    <source>
        <dbReference type="ARBA" id="ARBA00022692"/>
    </source>
</evidence>
<evidence type="ECO:0000256" key="2">
    <source>
        <dbReference type="ARBA" id="ARBA00022475"/>
    </source>
</evidence>
<feature type="transmembrane region" description="Helical" evidence="6">
    <location>
        <begin position="266"/>
        <end position="287"/>
    </location>
</feature>
<keyword evidence="5 6" id="KW-0472">Membrane</keyword>
<feature type="transmembrane region" description="Helical" evidence="6">
    <location>
        <begin position="69"/>
        <end position="88"/>
    </location>
</feature>
<name>A0A938WNM9_9BACT</name>
<evidence type="ECO:0000256" key="6">
    <source>
        <dbReference type="SAM" id="Phobius"/>
    </source>
</evidence>
<evidence type="ECO:0000259" key="7">
    <source>
        <dbReference type="PROSITE" id="PS50850"/>
    </source>
</evidence>
<gene>
    <name evidence="8" type="primary">araJ</name>
    <name evidence="8" type="ORF">H6B30_06065</name>
</gene>
<keyword evidence="3 6" id="KW-0812">Transmembrane</keyword>
<protein>
    <submittedName>
        <fullName evidence="8">MFS transporter AraJ</fullName>
    </submittedName>
</protein>
<keyword evidence="9" id="KW-1185">Reference proteome</keyword>
<dbReference type="GO" id="GO:0005886">
    <property type="term" value="C:plasma membrane"/>
    <property type="evidence" value="ECO:0007669"/>
    <property type="project" value="UniProtKB-SubCell"/>
</dbReference>
<evidence type="ECO:0000313" key="8">
    <source>
        <dbReference type="EMBL" id="MBM6661323.1"/>
    </source>
</evidence>
<feature type="transmembrane region" description="Helical" evidence="6">
    <location>
        <begin position="235"/>
        <end position="254"/>
    </location>
</feature>
<dbReference type="PANTHER" id="PTHR43124">
    <property type="entry name" value="PURINE EFFLUX PUMP PBUE"/>
    <property type="match status" value="1"/>
</dbReference>
<evidence type="ECO:0000256" key="1">
    <source>
        <dbReference type="ARBA" id="ARBA00004651"/>
    </source>
</evidence>
<feature type="transmembrane region" description="Helical" evidence="6">
    <location>
        <begin position="128"/>
        <end position="149"/>
    </location>
</feature>
<dbReference type="NCBIfam" id="NF007498">
    <property type="entry name" value="PRK10091.1"/>
    <property type="match status" value="1"/>
</dbReference>
<dbReference type="Pfam" id="PF07690">
    <property type="entry name" value="MFS_1"/>
    <property type="match status" value="1"/>
</dbReference>